<sequence length="30" mass="3418">MRLTRLECLALGFGWGVSLPMLWLHCLGMI</sequence>
<organism evidence="1">
    <name type="scientific">Ackermannviridae sp. ctkHJ36</name>
    <dbReference type="NCBI Taxonomy" id="2825754"/>
    <lineage>
        <taxon>Viruses</taxon>
        <taxon>Duplodnaviria</taxon>
        <taxon>Heunggongvirae</taxon>
        <taxon>Uroviricota</taxon>
        <taxon>Caudoviricetes</taxon>
        <taxon>Pantevenvirales</taxon>
        <taxon>Ackermannviridae</taxon>
    </lineage>
</organism>
<protein>
    <submittedName>
        <fullName evidence="1">Uncharacterized protein</fullName>
    </submittedName>
</protein>
<name>A0A8S5UKL1_9CAUD</name>
<evidence type="ECO:0000313" key="1">
    <source>
        <dbReference type="EMBL" id="DAF94910.1"/>
    </source>
</evidence>
<reference evidence="1" key="1">
    <citation type="journal article" date="2021" name="Proc. Natl. Acad. Sci. U.S.A.">
        <title>A Catalog of Tens of Thousands of Viruses from Human Metagenomes Reveals Hidden Associations with Chronic Diseases.</title>
        <authorList>
            <person name="Tisza M.J."/>
            <person name="Buck C.B."/>
        </authorList>
    </citation>
    <scope>NUCLEOTIDE SEQUENCE</scope>
    <source>
        <strain evidence="1">CtkHJ36</strain>
    </source>
</reference>
<accession>A0A8S5UKL1</accession>
<dbReference type="EMBL" id="BK016098">
    <property type="protein sequence ID" value="DAF94910.1"/>
    <property type="molecule type" value="Genomic_DNA"/>
</dbReference>
<proteinExistence type="predicted"/>